<dbReference type="Proteomes" id="UP000013520">
    <property type="component" value="Chromosome"/>
</dbReference>
<dbReference type="KEGG" id="dgi:Desgi_2064"/>
<dbReference type="EMBL" id="CP003273">
    <property type="protein sequence ID" value="AGL01499.1"/>
    <property type="molecule type" value="Genomic_DNA"/>
</dbReference>
<gene>
    <name evidence="1" type="ORF">Desgi_2064</name>
</gene>
<protein>
    <submittedName>
        <fullName evidence="1">Uncharacterized protein</fullName>
    </submittedName>
</protein>
<keyword evidence="2" id="KW-1185">Reference proteome</keyword>
<dbReference type="OrthoDB" id="1803303at2"/>
<proteinExistence type="predicted"/>
<dbReference type="STRING" id="767817.Desgi_2064"/>
<name>R4KFY9_9FIRM</name>
<reference evidence="1 2" key="1">
    <citation type="submission" date="2012-01" db="EMBL/GenBank/DDBJ databases">
        <title>Complete sequence of Desulfotomaculum gibsoniae DSM 7213.</title>
        <authorList>
            <consortium name="US DOE Joint Genome Institute"/>
            <person name="Lucas S."/>
            <person name="Han J."/>
            <person name="Lapidus A."/>
            <person name="Cheng J.-F."/>
            <person name="Goodwin L."/>
            <person name="Pitluck S."/>
            <person name="Peters L."/>
            <person name="Ovchinnikova G."/>
            <person name="Teshima H."/>
            <person name="Detter J.C."/>
            <person name="Han C."/>
            <person name="Tapia R."/>
            <person name="Land M."/>
            <person name="Hauser L."/>
            <person name="Kyrpides N."/>
            <person name="Ivanova N."/>
            <person name="Pagani I."/>
            <person name="Parshina S."/>
            <person name="Plugge C."/>
            <person name="Muyzer G."/>
            <person name="Kuever J."/>
            <person name="Ivanova A."/>
            <person name="Nazina T."/>
            <person name="Klenk H.-P."/>
            <person name="Brambilla E."/>
            <person name="Spring S."/>
            <person name="Stams A.F."/>
            <person name="Woyke T."/>
        </authorList>
    </citation>
    <scope>NUCLEOTIDE SEQUENCE [LARGE SCALE GENOMIC DNA]</scope>
    <source>
        <strain evidence="1 2">DSM 7213</strain>
    </source>
</reference>
<sequence>MLIEIFTKQLNKKNIILTLLATEPHLNSTGEKITVPGLVLHITANYLLFNISSPAWAERIVPLLFSIKPINASGQLYEPVSDMKIIVTAKSFEPTSILPYLHELSHLDLERGELLGVRLVEWRSRDVAVVAGAETAVQGGIITARIKFNPHFRDSQYNCQACIDQVSIGELLKPLSPEFARTPLQPRITGPVIQARLSANCSKWAEFINRQSVPVIYQQAADLYLVDYGEAGQLIFKQKPDRREILCSIELTNPQIISADFIDMLHNLLGVGELTILHTAENILLPPEQLMYNLSFHKEPDFYSFTVSKGCFTGMYDIKKLTLTLSGSVEINKEGVPPDTIQHIHTKMAEYMYKVLEHAV</sequence>
<dbReference type="eggNOG" id="ENOG50341K1">
    <property type="taxonomic scope" value="Bacteria"/>
</dbReference>
<dbReference type="HOGENOM" id="CLU_775508_0_0_9"/>
<organism evidence="1 2">
    <name type="scientific">Desulfoscipio gibsoniae DSM 7213</name>
    <dbReference type="NCBI Taxonomy" id="767817"/>
    <lineage>
        <taxon>Bacteria</taxon>
        <taxon>Bacillati</taxon>
        <taxon>Bacillota</taxon>
        <taxon>Clostridia</taxon>
        <taxon>Eubacteriales</taxon>
        <taxon>Desulfallaceae</taxon>
        <taxon>Desulfoscipio</taxon>
    </lineage>
</organism>
<dbReference type="RefSeq" id="WP_006521925.1">
    <property type="nucleotide sequence ID" value="NC_021184.1"/>
</dbReference>
<accession>R4KFY9</accession>
<dbReference type="AlphaFoldDB" id="R4KFY9"/>
<evidence type="ECO:0000313" key="2">
    <source>
        <dbReference type="Proteomes" id="UP000013520"/>
    </source>
</evidence>
<evidence type="ECO:0000313" key="1">
    <source>
        <dbReference type="EMBL" id="AGL01499.1"/>
    </source>
</evidence>